<dbReference type="AlphaFoldDB" id="A0A9N8HIG6"/>
<evidence type="ECO:0000313" key="2">
    <source>
        <dbReference type="Proteomes" id="UP001153069"/>
    </source>
</evidence>
<keyword evidence="2" id="KW-1185">Reference proteome</keyword>
<name>A0A9N8HIG6_9STRA</name>
<comment type="caution">
    <text evidence="1">The sequence shown here is derived from an EMBL/GenBank/DDBJ whole genome shotgun (WGS) entry which is preliminary data.</text>
</comment>
<gene>
    <name evidence="1" type="ORF">SEMRO_499_G155171.1</name>
</gene>
<evidence type="ECO:0000313" key="1">
    <source>
        <dbReference type="EMBL" id="CAB9511723.1"/>
    </source>
</evidence>
<reference evidence="1" key="1">
    <citation type="submission" date="2020-06" db="EMBL/GenBank/DDBJ databases">
        <authorList>
            <consortium name="Plant Systems Biology data submission"/>
        </authorList>
    </citation>
    <scope>NUCLEOTIDE SEQUENCE</scope>
    <source>
        <strain evidence="1">D6</strain>
    </source>
</reference>
<sequence>MPSVAFHSRPQLETLWLFGLTNQTEGNFLSIGGCANHECHSRLVFHLLRPGEVFGFVLFHINAVGDLLIVQSGLISIVDATGRDIVPLNEGMELLVHPLFHDCLLRCIVDVASFSMQIDANSIISFEDFGNPSIGGTEFLFRYTELLCVSKCLGSQRDVRQSTMVLVDSLLAQIHVRNKPLLQLRILWRNMSLGFVATNQSLAVVLLQVTTKTLLFRLRS</sequence>
<proteinExistence type="predicted"/>
<accession>A0A9N8HIG6</accession>
<dbReference type="Proteomes" id="UP001153069">
    <property type="component" value="Unassembled WGS sequence"/>
</dbReference>
<organism evidence="1 2">
    <name type="scientific">Seminavis robusta</name>
    <dbReference type="NCBI Taxonomy" id="568900"/>
    <lineage>
        <taxon>Eukaryota</taxon>
        <taxon>Sar</taxon>
        <taxon>Stramenopiles</taxon>
        <taxon>Ochrophyta</taxon>
        <taxon>Bacillariophyta</taxon>
        <taxon>Bacillariophyceae</taxon>
        <taxon>Bacillariophycidae</taxon>
        <taxon>Naviculales</taxon>
        <taxon>Naviculaceae</taxon>
        <taxon>Seminavis</taxon>
    </lineage>
</organism>
<dbReference type="EMBL" id="CAICTM010000498">
    <property type="protein sequence ID" value="CAB9511723.1"/>
    <property type="molecule type" value="Genomic_DNA"/>
</dbReference>
<protein>
    <submittedName>
        <fullName evidence="1">Uncharacterized protein</fullName>
    </submittedName>
</protein>